<dbReference type="EMBL" id="JBHTHR010000309">
    <property type="protein sequence ID" value="MFD0801839.1"/>
    <property type="molecule type" value="Genomic_DNA"/>
</dbReference>
<keyword evidence="1" id="KW-1133">Transmembrane helix</keyword>
<organism evidence="3 4">
    <name type="scientific">Streptomonospora algeriensis</name>
    <dbReference type="NCBI Taxonomy" id="995084"/>
    <lineage>
        <taxon>Bacteria</taxon>
        <taxon>Bacillati</taxon>
        <taxon>Actinomycetota</taxon>
        <taxon>Actinomycetes</taxon>
        <taxon>Streptosporangiales</taxon>
        <taxon>Nocardiopsidaceae</taxon>
        <taxon>Streptomonospora</taxon>
    </lineage>
</organism>
<feature type="domain" description="CAAX prenyl protease 2/Lysostaphin resistance protein A-like" evidence="2">
    <location>
        <begin position="147"/>
        <end position="239"/>
    </location>
</feature>
<keyword evidence="1" id="KW-0472">Membrane</keyword>
<keyword evidence="3" id="KW-0378">Hydrolase</keyword>
<accession>A0ABW3BHR0</accession>
<reference evidence="4" key="1">
    <citation type="journal article" date="2019" name="Int. J. Syst. Evol. Microbiol.">
        <title>The Global Catalogue of Microorganisms (GCM) 10K type strain sequencing project: providing services to taxonomists for standard genome sequencing and annotation.</title>
        <authorList>
            <consortium name="The Broad Institute Genomics Platform"/>
            <consortium name="The Broad Institute Genome Sequencing Center for Infectious Disease"/>
            <person name="Wu L."/>
            <person name="Ma J."/>
        </authorList>
    </citation>
    <scope>NUCLEOTIDE SEQUENCE [LARGE SCALE GENOMIC DNA]</scope>
    <source>
        <strain evidence="4">CCUG 63369</strain>
    </source>
</reference>
<keyword evidence="1" id="KW-0812">Transmembrane</keyword>
<proteinExistence type="predicted"/>
<evidence type="ECO:0000313" key="4">
    <source>
        <dbReference type="Proteomes" id="UP001596956"/>
    </source>
</evidence>
<feature type="transmembrane region" description="Helical" evidence="1">
    <location>
        <begin position="226"/>
        <end position="249"/>
    </location>
</feature>
<dbReference type="Proteomes" id="UP001596956">
    <property type="component" value="Unassembled WGS sequence"/>
</dbReference>
<feature type="transmembrane region" description="Helical" evidence="1">
    <location>
        <begin position="199"/>
        <end position="219"/>
    </location>
</feature>
<name>A0ABW3BHR0_9ACTN</name>
<comment type="caution">
    <text evidence="3">The sequence shown here is derived from an EMBL/GenBank/DDBJ whole genome shotgun (WGS) entry which is preliminary data.</text>
</comment>
<evidence type="ECO:0000256" key="1">
    <source>
        <dbReference type="SAM" id="Phobius"/>
    </source>
</evidence>
<gene>
    <name evidence="3" type="ORF">ACFQZU_11000</name>
</gene>
<feature type="transmembrane region" description="Helical" evidence="1">
    <location>
        <begin position="108"/>
        <end position="128"/>
    </location>
</feature>
<dbReference type="EC" id="3.4.-.-" evidence="3"/>
<dbReference type="GO" id="GO:0016787">
    <property type="term" value="F:hydrolase activity"/>
    <property type="evidence" value="ECO:0007669"/>
    <property type="project" value="UniProtKB-KW"/>
</dbReference>
<evidence type="ECO:0000259" key="2">
    <source>
        <dbReference type="Pfam" id="PF02517"/>
    </source>
</evidence>
<evidence type="ECO:0000313" key="3">
    <source>
        <dbReference type="EMBL" id="MFD0801839.1"/>
    </source>
</evidence>
<feature type="transmembrane region" description="Helical" evidence="1">
    <location>
        <begin position="70"/>
        <end position="87"/>
    </location>
</feature>
<dbReference type="Pfam" id="PF02517">
    <property type="entry name" value="Rce1-like"/>
    <property type="match status" value="1"/>
</dbReference>
<sequence length="259" mass="27454">MPAAAPLTPRMLAGETLLVLTLSLGAAAVAAVISFVGSLTAPESLSEQTASLIGSRAAAERPWLDLSRQIASLAFAMAPVVLVVYLLHRSRESARTIGFDATRPGRDLLGGAALAAVIGGGGLVVYLVSYQLGLSVTVTPSSLNDHWWAVPVLLLQALKNGVLEEVVVVGYLLRRLDQLGWSPLRAAVASSALRAVYHLYQGVGMFFGNLVMGLVFCWFYRRCGRVMPLVAAHTLIDVVAFIGSVYLIGRVDWLPGADG</sequence>
<keyword evidence="4" id="KW-1185">Reference proteome</keyword>
<protein>
    <submittedName>
        <fullName evidence="3">CPBP family intramembrane glutamic endopeptidase</fullName>
        <ecNumber evidence="3">3.4.-.-</ecNumber>
    </submittedName>
</protein>
<dbReference type="InterPro" id="IPR003675">
    <property type="entry name" value="Rce1/LyrA-like_dom"/>
</dbReference>